<name>A0AAI8YW38_9PEZI</name>
<dbReference type="InterPro" id="IPR000028">
    <property type="entry name" value="Chloroperoxidase"/>
</dbReference>
<evidence type="ECO:0000256" key="7">
    <source>
        <dbReference type="ARBA" id="ARBA00025795"/>
    </source>
</evidence>
<organism evidence="10 11">
    <name type="scientific">Lecanosticta acicola</name>
    <dbReference type="NCBI Taxonomy" id="111012"/>
    <lineage>
        <taxon>Eukaryota</taxon>
        <taxon>Fungi</taxon>
        <taxon>Dikarya</taxon>
        <taxon>Ascomycota</taxon>
        <taxon>Pezizomycotina</taxon>
        <taxon>Dothideomycetes</taxon>
        <taxon>Dothideomycetidae</taxon>
        <taxon>Mycosphaerellales</taxon>
        <taxon>Mycosphaerellaceae</taxon>
        <taxon>Lecanosticta</taxon>
    </lineage>
</organism>
<evidence type="ECO:0000256" key="4">
    <source>
        <dbReference type="ARBA" id="ARBA00022723"/>
    </source>
</evidence>
<keyword evidence="8" id="KW-0732">Signal</keyword>
<evidence type="ECO:0000313" key="11">
    <source>
        <dbReference type="Proteomes" id="UP001296104"/>
    </source>
</evidence>
<evidence type="ECO:0000256" key="8">
    <source>
        <dbReference type="SAM" id="SignalP"/>
    </source>
</evidence>
<dbReference type="PANTHER" id="PTHR33577:SF15">
    <property type="entry name" value="HEME HALOPEROXIDASE FAMILY PROFILE DOMAIN-CONTAINING PROTEIN"/>
    <property type="match status" value="1"/>
</dbReference>
<dbReference type="EMBL" id="CAVMBE010000014">
    <property type="protein sequence ID" value="CAK3937822.1"/>
    <property type="molecule type" value="Genomic_DNA"/>
</dbReference>
<dbReference type="GO" id="GO:0004601">
    <property type="term" value="F:peroxidase activity"/>
    <property type="evidence" value="ECO:0007669"/>
    <property type="project" value="UniProtKB-KW"/>
</dbReference>
<evidence type="ECO:0000259" key="9">
    <source>
        <dbReference type="PROSITE" id="PS51405"/>
    </source>
</evidence>
<dbReference type="PROSITE" id="PS51405">
    <property type="entry name" value="HEME_HALOPEROXIDASE"/>
    <property type="match status" value="1"/>
</dbReference>
<evidence type="ECO:0000256" key="6">
    <source>
        <dbReference type="ARBA" id="ARBA00023004"/>
    </source>
</evidence>
<evidence type="ECO:0000256" key="5">
    <source>
        <dbReference type="ARBA" id="ARBA00023002"/>
    </source>
</evidence>
<evidence type="ECO:0000313" key="10">
    <source>
        <dbReference type="EMBL" id="CAK3937822.1"/>
    </source>
</evidence>
<dbReference type="AlphaFoldDB" id="A0AAI8YW38"/>
<keyword evidence="4" id="KW-0479">Metal-binding</keyword>
<dbReference type="Pfam" id="PF01328">
    <property type="entry name" value="Peroxidase_2"/>
    <property type="match status" value="1"/>
</dbReference>
<comment type="cofactor">
    <cofactor evidence="1">
        <name>heme b</name>
        <dbReference type="ChEBI" id="CHEBI:60344"/>
    </cofactor>
</comment>
<dbReference type="InterPro" id="IPR036851">
    <property type="entry name" value="Chloroperoxidase-like_sf"/>
</dbReference>
<dbReference type="PANTHER" id="PTHR33577">
    <property type="entry name" value="STERIGMATOCYSTIN BIOSYNTHESIS PEROXIDASE STCC-RELATED"/>
    <property type="match status" value="1"/>
</dbReference>
<reference evidence="10" key="1">
    <citation type="submission" date="2023-11" db="EMBL/GenBank/DDBJ databases">
        <authorList>
            <person name="Alioto T."/>
            <person name="Alioto T."/>
            <person name="Gomez Garrido J."/>
        </authorList>
    </citation>
    <scope>NUCLEOTIDE SEQUENCE</scope>
</reference>
<feature type="domain" description="Heme haloperoxidase family profile" evidence="9">
    <location>
        <begin position="92"/>
        <end position="329"/>
    </location>
</feature>
<dbReference type="Gene3D" id="1.10.489.10">
    <property type="entry name" value="Chloroperoxidase-like"/>
    <property type="match status" value="1"/>
</dbReference>
<protein>
    <submittedName>
        <fullName evidence="10">Aromatic peroxygenase</fullName>
    </submittedName>
</protein>
<gene>
    <name evidence="10" type="ORF">LECACI_7A003045</name>
</gene>
<feature type="signal peptide" evidence="8">
    <location>
        <begin position="1"/>
        <end position="18"/>
    </location>
</feature>
<comment type="caution">
    <text evidence="10">The sequence shown here is derived from an EMBL/GenBank/DDBJ whole genome shotgun (WGS) entry which is preliminary data.</text>
</comment>
<dbReference type="GO" id="GO:0046872">
    <property type="term" value="F:metal ion binding"/>
    <property type="evidence" value="ECO:0007669"/>
    <property type="project" value="UniProtKB-KW"/>
</dbReference>
<keyword evidence="11" id="KW-1185">Reference proteome</keyword>
<evidence type="ECO:0000256" key="3">
    <source>
        <dbReference type="ARBA" id="ARBA00022617"/>
    </source>
</evidence>
<keyword evidence="6" id="KW-0408">Iron</keyword>
<dbReference type="SUPFAM" id="SSF47571">
    <property type="entry name" value="Cloroperoxidase"/>
    <property type="match status" value="1"/>
</dbReference>
<keyword evidence="3" id="KW-0349">Heme</keyword>
<evidence type="ECO:0000256" key="1">
    <source>
        <dbReference type="ARBA" id="ARBA00001970"/>
    </source>
</evidence>
<feature type="chain" id="PRO_5042460459" evidence="8">
    <location>
        <begin position="19"/>
        <end position="429"/>
    </location>
</feature>
<sequence>MASQSLLLALLTVPGALAYPWVAEVPGVNSMSLPARSIRNRHVEARDSLQCPNNPNHVPAAPITSQYPYLGAINGKNGTGKGGILVPAPGDTVHYYQEPGPLDIRGPCPGINTMANHGFLARDGITTYNELVDAQQNVFNVGYDLANLLAIAGVGLDGDLVGTGKLSIGCDATSRTATPGNVLADELGLDGHNHFEGDTSLTRNDYFLAEEPGNNYKFNATLFTEMMSYCNGNCDLQALALYREKRYNESVAQNGNFFFGPGSLLLYGAASFLYELFPTANGTADEQTMMSFFGANKTSDGEYVFNGGERIPPNWRSRVDPYDNNQVGGQISAMYQLHPVPFGGNVGPDNFLGLNYSSYISNGKLNEQTGSDAMCLIYQTLTAGFPAELGQLIDIPVAVQSAIASELDPMFANFGCPRNHNSGSSVSGS</sequence>
<comment type="similarity">
    <text evidence="7">Belongs to the chloroperoxidase family.</text>
</comment>
<proteinExistence type="inferred from homology"/>
<keyword evidence="2" id="KW-0575">Peroxidase</keyword>
<evidence type="ECO:0000256" key="2">
    <source>
        <dbReference type="ARBA" id="ARBA00022559"/>
    </source>
</evidence>
<keyword evidence="5" id="KW-0560">Oxidoreductase</keyword>
<dbReference type="Proteomes" id="UP001296104">
    <property type="component" value="Unassembled WGS sequence"/>
</dbReference>
<accession>A0AAI8YW38</accession>